<dbReference type="AlphaFoldDB" id="A0A1H1G1P2"/>
<dbReference type="EMBL" id="FNKQ01000005">
    <property type="protein sequence ID" value="SDR07142.1"/>
    <property type="molecule type" value="Genomic_DNA"/>
</dbReference>
<protein>
    <submittedName>
        <fullName evidence="2">Uncharacterized protein</fullName>
    </submittedName>
</protein>
<evidence type="ECO:0000256" key="1">
    <source>
        <dbReference type="SAM" id="MobiDB-lite"/>
    </source>
</evidence>
<dbReference type="PROSITE" id="PS51318">
    <property type="entry name" value="TAT"/>
    <property type="match status" value="1"/>
</dbReference>
<sequence length="200" mass="21954">MNERQSGPTDDGEAYDSTTRRRLLKGTLGTAMSVASIPALSGVAAAHFPDKLDIDIQPGNEENFIDVDDHESVSVVVHPSEFLDGDGERKTFDPTDEPVRYRFGPRFAVQDGEGARPRDEGEVTRVESDSGDDHEALVLRFPVGEAGFDGEEETGWLYWERDDGGKHGYAGFDSVRVYGTRASNSNLIELLKREFGAGDN</sequence>
<feature type="compositionally biased region" description="Basic and acidic residues" evidence="1">
    <location>
        <begin position="113"/>
        <end position="131"/>
    </location>
</feature>
<feature type="region of interest" description="Disordered" evidence="1">
    <location>
        <begin position="1"/>
        <end position="20"/>
    </location>
</feature>
<gene>
    <name evidence="2" type="ORF">SAMN05216278_3464</name>
</gene>
<organism evidence="2 3">
    <name type="scientific">Halopelagius longus</name>
    <dbReference type="NCBI Taxonomy" id="1236180"/>
    <lineage>
        <taxon>Archaea</taxon>
        <taxon>Methanobacteriati</taxon>
        <taxon>Methanobacteriota</taxon>
        <taxon>Stenosarchaea group</taxon>
        <taxon>Halobacteria</taxon>
        <taxon>Halobacteriales</taxon>
        <taxon>Haloferacaceae</taxon>
    </lineage>
</organism>
<name>A0A1H1G1P2_9EURY</name>
<dbReference type="RefSeq" id="WP_217629036.1">
    <property type="nucleotide sequence ID" value="NZ_FNKQ01000005.1"/>
</dbReference>
<evidence type="ECO:0000313" key="2">
    <source>
        <dbReference type="EMBL" id="SDR07142.1"/>
    </source>
</evidence>
<dbReference type="Proteomes" id="UP000199289">
    <property type="component" value="Unassembled WGS sequence"/>
</dbReference>
<proteinExistence type="predicted"/>
<dbReference type="OrthoDB" id="304950at2157"/>
<reference evidence="3" key="1">
    <citation type="submission" date="2016-10" db="EMBL/GenBank/DDBJ databases">
        <authorList>
            <person name="Varghese N."/>
            <person name="Submissions S."/>
        </authorList>
    </citation>
    <scope>NUCLEOTIDE SEQUENCE [LARGE SCALE GENOMIC DNA]</scope>
    <source>
        <strain evidence="3">CGMCC 1.12397</strain>
    </source>
</reference>
<feature type="region of interest" description="Disordered" evidence="1">
    <location>
        <begin position="110"/>
        <end position="131"/>
    </location>
</feature>
<dbReference type="InterPro" id="IPR006311">
    <property type="entry name" value="TAT_signal"/>
</dbReference>
<evidence type="ECO:0000313" key="3">
    <source>
        <dbReference type="Proteomes" id="UP000199289"/>
    </source>
</evidence>
<accession>A0A1H1G1P2</accession>